<evidence type="ECO:0000256" key="1">
    <source>
        <dbReference type="SAM" id="MobiDB-lite"/>
    </source>
</evidence>
<accession>A0A2N9MAV2</accession>
<evidence type="ECO:0000313" key="2">
    <source>
        <dbReference type="EMBL" id="SPE32571.1"/>
    </source>
</evidence>
<evidence type="ECO:0000313" key="3">
    <source>
        <dbReference type="Proteomes" id="UP000239735"/>
    </source>
</evidence>
<dbReference type="AlphaFoldDB" id="A0A2N9MAV2"/>
<proteinExistence type="predicted"/>
<feature type="region of interest" description="Disordered" evidence="1">
    <location>
        <begin position="110"/>
        <end position="145"/>
    </location>
</feature>
<organism evidence="2 3">
    <name type="scientific">Candidatus Sulfuritelmatomonas gaucii</name>
    <dbReference type="NCBI Taxonomy" id="2043161"/>
    <lineage>
        <taxon>Bacteria</taxon>
        <taxon>Pseudomonadati</taxon>
        <taxon>Acidobacteriota</taxon>
        <taxon>Terriglobia</taxon>
        <taxon>Terriglobales</taxon>
        <taxon>Acidobacteriaceae</taxon>
        <taxon>Candidatus Sulfuritelmatomonas</taxon>
    </lineage>
</organism>
<gene>
    <name evidence="2" type="ORF">SBA5_990004</name>
</gene>
<dbReference type="Proteomes" id="UP000239735">
    <property type="component" value="Unassembled WGS sequence"/>
</dbReference>
<protein>
    <submittedName>
        <fullName evidence="2">Uncharacterized protein</fullName>
    </submittedName>
</protein>
<reference evidence="3" key="1">
    <citation type="submission" date="2018-02" db="EMBL/GenBank/DDBJ databases">
        <authorList>
            <person name="Hausmann B."/>
        </authorList>
    </citation>
    <scope>NUCLEOTIDE SEQUENCE [LARGE SCALE GENOMIC DNA]</scope>
    <source>
        <strain evidence="3">Peat soil MAG SbA5</strain>
    </source>
</reference>
<name>A0A2N9MAV2_9BACT</name>
<sequence>MVGRDCIPGNHCSTCSVLRAPAFPPPRRSLPSDCCHDLRQRMHYRRYLQTGPSFSVPRDLAGPVSGRAPAAGLLCAQTTRLWFVSHAPFTATGEVGMTVDTTNSLAVRRSGCQSEPHPVDWWNPRSQKRDLGHPPFNHRAASSRS</sequence>
<dbReference type="EMBL" id="OKRB01000162">
    <property type="protein sequence ID" value="SPE32571.1"/>
    <property type="molecule type" value="Genomic_DNA"/>
</dbReference>